<dbReference type="Proteomes" id="UP000640052">
    <property type="component" value="Unassembled WGS sequence"/>
</dbReference>
<reference evidence="1" key="1">
    <citation type="submission" date="2021-01" db="EMBL/GenBank/DDBJ databases">
        <title>Whole genome shotgun sequence of Acrocarpospora phusangensis NBRC 108782.</title>
        <authorList>
            <person name="Komaki H."/>
            <person name="Tamura T."/>
        </authorList>
    </citation>
    <scope>NUCLEOTIDE SEQUENCE</scope>
    <source>
        <strain evidence="1">NBRC 108782</strain>
    </source>
</reference>
<keyword evidence="2" id="KW-1185">Reference proteome</keyword>
<evidence type="ECO:0000313" key="1">
    <source>
        <dbReference type="EMBL" id="GIH22994.1"/>
    </source>
</evidence>
<organism evidence="1 2">
    <name type="scientific">Acrocarpospora phusangensis</name>
    <dbReference type="NCBI Taxonomy" id="1070424"/>
    <lineage>
        <taxon>Bacteria</taxon>
        <taxon>Bacillati</taxon>
        <taxon>Actinomycetota</taxon>
        <taxon>Actinomycetes</taxon>
        <taxon>Streptosporangiales</taxon>
        <taxon>Streptosporangiaceae</taxon>
        <taxon>Acrocarpospora</taxon>
    </lineage>
</organism>
<accession>A0A919Q5Y1</accession>
<gene>
    <name evidence="1" type="ORF">Aph01nite_13040</name>
</gene>
<sequence>MPNIAWRPPFTKRGQNWLPPSKVVQPPLATIEGAGGVVMGGAATVTVFTHTQVAEIVGSGGVLVGGAATLAAAHRVAAITGAGGALVGGSGSPAFRHTPPVASDVTIEWDFDNDLDFDEDVEDITTKVMALETFSGRDWPSQLTGTAGPGRFRAILNNEDDRFNYFQSNSPLNQGAFSLNTGRKLRVRTSDAASPDPLLIALDRFRRADSTSLGSADPGGSWTQPLADDFEIISQHAVATDEGEPHLAYLDLGAADYYLQVLIAGLGSLTNQVGICYRYVDSNDYSLAVIDCAAQAVRVLNIVAGVESVVASVPAEIYSGVTLGVLLDEDEVTVYVEGIPLTTATAINTSSELAGIYAVWGTGDTAPVIDNIFAWNGLGTTQEGILWTGDVSDVAPSVIPGPVKVANLIGEGWLSKMAAQDVAPPTSVPGRRTGRLLGAVLAECGLIHPPGPLDLGEVTTGPFAMQPTTALRVARAIEEAEFGFMYELPEGPIAFDSRTARDGSTALVTFSDQPEAQFAYGSISPMDRKREIFNLVSAGVSPYALGEGAVLYTDPGPYILAPGESVQLAASYSGTDGIVTRWTGHTRGVSAPAAPSGITVTQHSQNTNLNGEQPFTITLPTTATGDLLLIIMAPGDWDENVPSGWDLLSPDGLGSYYKGLVFGRIAEGDEVNDEVDFQIERGTVAAQLYRITSWFGDFSGIALTPTVFTSGNPNPPLITPPWGAIPTLYLACGGMSLPSTNVTPTQSGIPSNYGDNVFTVGPAQANGGGNDRPWLTVSRRVAELTTENPGTYALNTGATSNGTMAWTIAIRGTTAPVPVTGDTPAGTNGVFTISYVDAIGGDFQSHTAIEVSGVLLTRGDDVTVQEEDVVSQERHRAKRTYRTSASLFASPADALTYTNLVLSRHANDRPIFSISFTANKSAAYRHQALSRRLGDRIHLVANYASGLGVEADFYIESIGHALSEGRKRWVVTWELSPA</sequence>
<dbReference type="RefSeq" id="WP_204039813.1">
    <property type="nucleotide sequence ID" value="NZ_BOOA01000007.1"/>
</dbReference>
<evidence type="ECO:0000313" key="2">
    <source>
        <dbReference type="Proteomes" id="UP000640052"/>
    </source>
</evidence>
<dbReference type="AlphaFoldDB" id="A0A919Q5Y1"/>
<dbReference type="EMBL" id="BOOA01000007">
    <property type="protein sequence ID" value="GIH22994.1"/>
    <property type="molecule type" value="Genomic_DNA"/>
</dbReference>
<protein>
    <submittedName>
        <fullName evidence="1">Uncharacterized protein</fullName>
    </submittedName>
</protein>
<comment type="caution">
    <text evidence="1">The sequence shown here is derived from an EMBL/GenBank/DDBJ whole genome shotgun (WGS) entry which is preliminary data.</text>
</comment>
<name>A0A919Q5Y1_9ACTN</name>
<dbReference type="Gene3D" id="2.60.120.560">
    <property type="entry name" value="Exo-inulinase, domain 1"/>
    <property type="match status" value="1"/>
</dbReference>
<proteinExistence type="predicted"/>